<evidence type="ECO:0000256" key="2">
    <source>
        <dbReference type="ARBA" id="ARBA00023125"/>
    </source>
</evidence>
<dbReference type="SUPFAM" id="SSF56349">
    <property type="entry name" value="DNA breaking-rejoining enzymes"/>
    <property type="match status" value="1"/>
</dbReference>
<evidence type="ECO:0000256" key="1">
    <source>
        <dbReference type="ARBA" id="ARBA00022908"/>
    </source>
</evidence>
<evidence type="ECO:0000313" key="6">
    <source>
        <dbReference type="Proteomes" id="UP000185739"/>
    </source>
</evidence>
<proteinExistence type="predicted"/>
<dbReference type="Gene3D" id="1.10.150.130">
    <property type="match status" value="1"/>
</dbReference>
<feature type="domain" description="Tyr recombinase" evidence="4">
    <location>
        <begin position="159"/>
        <end position="327"/>
    </location>
</feature>
<dbReference type="CDD" id="cd00796">
    <property type="entry name" value="INT_Rci_Hp1_C"/>
    <property type="match status" value="1"/>
</dbReference>
<dbReference type="PROSITE" id="PS51898">
    <property type="entry name" value="TYR_RECOMBINASE"/>
    <property type="match status" value="1"/>
</dbReference>
<sequence length="331" mass="37050">MASIRRRGDRWQCRVTRHGFPPETKSFATKAEAETWARSIEVAMDRGTHQNRASVERTSLADILARYAEEVSPGKKGAKDEAIRLNALRANKLGKYALANLSAAAVAKFRDERLRAVSAATVLRDLALLSSVLNHARREWGFPVENAVQSIRKPRQPQGRERVLSDDEEARLLTASAPVGRRSPWLQPIIILALETAMRRGELLALRWEHVSLDKRTALLPDTKNGTRRLVPLSPRAIDTLRHLPRSIDGSVFPISAPALHLRFKLACKRAGIDELRLHDLRHTATTRLSEKLPNLAELSAVTGHKSLQMLKRYYHPNAERLADRLAAAVA</sequence>
<dbReference type="EMBL" id="CP018839">
    <property type="protein sequence ID" value="APR04786.1"/>
    <property type="molecule type" value="Genomic_DNA"/>
</dbReference>
<keyword evidence="2" id="KW-0238">DNA-binding</keyword>
<evidence type="ECO:0000259" key="4">
    <source>
        <dbReference type="PROSITE" id="PS51898"/>
    </source>
</evidence>
<evidence type="ECO:0000256" key="3">
    <source>
        <dbReference type="ARBA" id="ARBA00023172"/>
    </source>
</evidence>
<gene>
    <name evidence="5" type="ORF">Tchl_1939</name>
</gene>
<keyword evidence="6" id="KW-1185">Reference proteome</keyword>
<dbReference type="AlphaFoldDB" id="A0A1L6FDF9"/>
<dbReference type="KEGG" id="tcl:Tchl_1939"/>
<dbReference type="InterPro" id="IPR013762">
    <property type="entry name" value="Integrase-like_cat_sf"/>
</dbReference>
<dbReference type="Proteomes" id="UP000185739">
    <property type="component" value="Chromosome"/>
</dbReference>
<keyword evidence="1" id="KW-0229">DNA integration</keyword>
<dbReference type="InterPro" id="IPR050090">
    <property type="entry name" value="Tyrosine_recombinase_XerCD"/>
</dbReference>
<dbReference type="InterPro" id="IPR010998">
    <property type="entry name" value="Integrase_recombinase_N"/>
</dbReference>
<name>A0A1L6FDF9_9RHOO</name>
<accession>A0A1L6FDF9</accession>
<dbReference type="GO" id="GO:0003677">
    <property type="term" value="F:DNA binding"/>
    <property type="evidence" value="ECO:0007669"/>
    <property type="project" value="UniProtKB-KW"/>
</dbReference>
<evidence type="ECO:0000313" key="5">
    <source>
        <dbReference type="EMBL" id="APR04786.1"/>
    </source>
</evidence>
<dbReference type="GO" id="GO:0015074">
    <property type="term" value="P:DNA integration"/>
    <property type="evidence" value="ECO:0007669"/>
    <property type="project" value="UniProtKB-KW"/>
</dbReference>
<dbReference type="Pfam" id="PF00589">
    <property type="entry name" value="Phage_integrase"/>
    <property type="match status" value="1"/>
</dbReference>
<organism evidence="5 6">
    <name type="scientific">Thauera chlorobenzoica</name>
    <dbReference type="NCBI Taxonomy" id="96773"/>
    <lineage>
        <taxon>Bacteria</taxon>
        <taxon>Pseudomonadati</taxon>
        <taxon>Pseudomonadota</taxon>
        <taxon>Betaproteobacteria</taxon>
        <taxon>Rhodocyclales</taxon>
        <taxon>Zoogloeaceae</taxon>
        <taxon>Thauera</taxon>
    </lineage>
</organism>
<dbReference type="STRING" id="96773.Tchl_1939"/>
<dbReference type="InterPro" id="IPR002104">
    <property type="entry name" value="Integrase_catalytic"/>
</dbReference>
<dbReference type="PANTHER" id="PTHR30349:SF94">
    <property type="entry name" value="INTEGRASE_RECOMBINASE HI_1414-RELATED"/>
    <property type="match status" value="1"/>
</dbReference>
<protein>
    <submittedName>
        <fullName evidence="5">Shufflon-specific DNA recombinase</fullName>
    </submittedName>
</protein>
<dbReference type="OrthoDB" id="662444at2"/>
<keyword evidence="3" id="KW-0233">DNA recombination</keyword>
<dbReference type="Gene3D" id="1.10.443.10">
    <property type="entry name" value="Intergrase catalytic core"/>
    <property type="match status" value="1"/>
</dbReference>
<dbReference type="GO" id="GO:0006310">
    <property type="term" value="P:DNA recombination"/>
    <property type="evidence" value="ECO:0007669"/>
    <property type="project" value="UniProtKB-KW"/>
</dbReference>
<dbReference type="PANTHER" id="PTHR30349">
    <property type="entry name" value="PHAGE INTEGRASE-RELATED"/>
    <property type="match status" value="1"/>
</dbReference>
<reference evidence="5 6" key="1">
    <citation type="submission" date="2016-12" db="EMBL/GenBank/DDBJ databases">
        <title>Complete genome sequence of Thauera chlorobenzoica, a Betaproteobacterium degrading haloaromatics anaerobically to CO2 and halides.</title>
        <authorList>
            <person name="Goris T."/>
            <person name="Mergelsberg M."/>
            <person name="Boll M."/>
        </authorList>
    </citation>
    <scope>NUCLEOTIDE SEQUENCE [LARGE SCALE GENOMIC DNA]</scope>
    <source>
        <strain evidence="5 6">3CB1</strain>
    </source>
</reference>
<dbReference type="InterPro" id="IPR011010">
    <property type="entry name" value="DNA_brk_join_enz"/>
</dbReference>